<proteinExistence type="predicted"/>
<dbReference type="Pfam" id="PF16126">
    <property type="entry name" value="DUF4838"/>
    <property type="match status" value="1"/>
</dbReference>
<protein>
    <submittedName>
        <fullName evidence="4">DUF4838 domain-containing protein</fullName>
    </submittedName>
</protein>
<keyword evidence="5" id="KW-1185">Reference proteome</keyword>
<sequence>MTNSNRAYYMAKEREIRCRIVSAEDGFGAEAADEFRRAVRKSCGAGTESAAVEEPEVIPPDGVQVVFVRNGELERYGVASKPLPEEGYRIVSTENRLLFAADADLALLYGACDFLDRYMGVRWLWPGELGTFVPKRDTFVLPDIDTIDRPQLEHRRLRSAKNTPEVARWNAAHRMGNRSVFKFGHAFTHWWSRYGQDRPDYFAHPPQGERQVEDDRIKLDLSNEAVDDAIIAEWTEAGRPDNWNVSPNDGIGFCVSPGCLAMDEPPDPDESAVWKGSVNLTPRYVKFWNRLIRKMRALNPNVTLSTYAYSCYREPPAPPLRLEDGMIVGIVHSWEAYDQWKGWHEAGARLYLRPNWWHYGAAAPHLMLRATGAYFKFAAGHGMLGFDFDSIMGHWGTQGASYYLIARLSVRPELSFEEVLAEFCSAFGEAAPAIREYLAYWETFSEEAAYNVIARKAIPGSVEGKFEQVVARYDLPSAPTSAGWFTLPYLLTDDVLQPAKAILDRAETMLAGGDGADAEAAGRIGFLRDGLRHAELTRDVIRYGYEPSRPAGATLEQYVKLRSELDELRAELDASNVVWKDFTDLQEYRRNVPTHEDRTTGWERGAPSELSGKEVDDINRGLF</sequence>
<evidence type="ECO:0000313" key="5">
    <source>
        <dbReference type="Proteomes" id="UP000307943"/>
    </source>
</evidence>
<dbReference type="InterPro" id="IPR029018">
    <property type="entry name" value="Hex-like_dom2"/>
</dbReference>
<dbReference type="OrthoDB" id="5136785at2"/>
<feature type="coiled-coil region" evidence="2">
    <location>
        <begin position="551"/>
        <end position="578"/>
    </location>
</feature>
<keyword evidence="1" id="KW-0378">Hydrolase</keyword>
<keyword evidence="2" id="KW-0175">Coiled coil</keyword>
<organism evidence="4 5">
    <name type="scientific">Paenibacillus hemerocallicola</name>
    <dbReference type="NCBI Taxonomy" id="1172614"/>
    <lineage>
        <taxon>Bacteria</taxon>
        <taxon>Bacillati</taxon>
        <taxon>Bacillota</taxon>
        <taxon>Bacilli</taxon>
        <taxon>Bacillales</taxon>
        <taxon>Paenibacillaceae</taxon>
        <taxon>Paenibacillus</taxon>
    </lineage>
</organism>
<dbReference type="Proteomes" id="UP000307943">
    <property type="component" value="Unassembled WGS sequence"/>
</dbReference>
<reference evidence="4 5" key="1">
    <citation type="submission" date="2019-05" db="EMBL/GenBank/DDBJ databases">
        <title>We sequenced the genome of Paenibacillus hemerocallicola KCTC 33185 for further insight into its adaptation and study the phylogeny of Paenibacillus.</title>
        <authorList>
            <person name="Narsing Rao M.P."/>
        </authorList>
    </citation>
    <scope>NUCLEOTIDE SEQUENCE [LARGE SCALE GENOMIC DNA]</scope>
    <source>
        <strain evidence="4 5">KCTC 33185</strain>
    </source>
</reference>
<accession>A0A5C4T8H7</accession>
<comment type="caution">
    <text evidence="4">The sequence shown here is derived from an EMBL/GenBank/DDBJ whole genome shotgun (WGS) entry which is preliminary data.</text>
</comment>
<feature type="region of interest" description="Disordered" evidence="3">
    <location>
        <begin position="595"/>
        <end position="623"/>
    </location>
</feature>
<dbReference type="SUPFAM" id="SSF55545">
    <property type="entry name" value="beta-N-acetylhexosaminidase-like domain"/>
    <property type="match status" value="1"/>
</dbReference>
<dbReference type="EMBL" id="VDCQ01000019">
    <property type="protein sequence ID" value="TNJ65368.1"/>
    <property type="molecule type" value="Genomic_DNA"/>
</dbReference>
<dbReference type="GO" id="GO:0005975">
    <property type="term" value="P:carbohydrate metabolic process"/>
    <property type="evidence" value="ECO:0007669"/>
    <property type="project" value="UniProtKB-ARBA"/>
</dbReference>
<feature type="compositionally biased region" description="Basic and acidic residues" evidence="3">
    <location>
        <begin position="611"/>
        <end position="623"/>
    </location>
</feature>
<evidence type="ECO:0000256" key="2">
    <source>
        <dbReference type="SAM" id="Coils"/>
    </source>
</evidence>
<name>A0A5C4T8H7_9BACL</name>
<gene>
    <name evidence="4" type="ORF">FE784_15190</name>
</gene>
<evidence type="ECO:0000256" key="3">
    <source>
        <dbReference type="SAM" id="MobiDB-lite"/>
    </source>
</evidence>
<dbReference type="GO" id="GO:0016787">
    <property type="term" value="F:hydrolase activity"/>
    <property type="evidence" value="ECO:0007669"/>
    <property type="project" value="UniProtKB-KW"/>
</dbReference>
<dbReference type="AlphaFoldDB" id="A0A5C4T8H7"/>
<evidence type="ECO:0000313" key="4">
    <source>
        <dbReference type="EMBL" id="TNJ65368.1"/>
    </source>
</evidence>
<dbReference type="InterPro" id="IPR032287">
    <property type="entry name" value="DUF4838"/>
</dbReference>
<dbReference type="RefSeq" id="WP_139603061.1">
    <property type="nucleotide sequence ID" value="NZ_VDCQ01000019.1"/>
</dbReference>
<evidence type="ECO:0000256" key="1">
    <source>
        <dbReference type="ARBA" id="ARBA00022801"/>
    </source>
</evidence>